<keyword evidence="6" id="KW-1185">Reference proteome</keyword>
<dbReference type="SUPFAM" id="SSF47336">
    <property type="entry name" value="ACP-like"/>
    <property type="match status" value="1"/>
</dbReference>
<dbReference type="InterPro" id="IPR036736">
    <property type="entry name" value="ACP-like_sf"/>
</dbReference>
<dbReference type="Proteomes" id="UP001500897">
    <property type="component" value="Unassembled WGS sequence"/>
</dbReference>
<dbReference type="InterPro" id="IPR009081">
    <property type="entry name" value="PP-bd_ACP"/>
</dbReference>
<comment type="caution">
    <text evidence="5">The sequence shown here is derived from an EMBL/GenBank/DDBJ whole genome shotgun (WGS) entry which is preliminary data.</text>
</comment>
<keyword evidence="1" id="KW-0596">Phosphopantetheine</keyword>
<dbReference type="PROSITE" id="PS50075">
    <property type="entry name" value="CARRIER"/>
    <property type="match status" value="1"/>
</dbReference>
<accession>A0ABN2X006</accession>
<dbReference type="InterPro" id="IPR029058">
    <property type="entry name" value="AB_hydrolase_fold"/>
</dbReference>
<evidence type="ECO:0000313" key="5">
    <source>
        <dbReference type="EMBL" id="GAA2102030.1"/>
    </source>
</evidence>
<feature type="domain" description="Carrier" evidence="4">
    <location>
        <begin position="19"/>
        <end position="94"/>
    </location>
</feature>
<protein>
    <recommendedName>
        <fullName evidence="4">Carrier domain-containing protein</fullName>
    </recommendedName>
</protein>
<evidence type="ECO:0000256" key="2">
    <source>
        <dbReference type="ARBA" id="ARBA00022553"/>
    </source>
</evidence>
<sequence length="100" mass="10395">MSLDTPAVTPTPLNTDPPLNADPLLDSLTALFRRVLELPEVPGDGNFFLLGGDSLVATRVLSAVARTHGVELTFEEFLADPTPAGLAARVGSATAVPATR</sequence>
<evidence type="ECO:0000313" key="6">
    <source>
        <dbReference type="Proteomes" id="UP001500897"/>
    </source>
</evidence>
<name>A0ABN2X006_9ACTN</name>
<evidence type="ECO:0000256" key="3">
    <source>
        <dbReference type="SAM" id="MobiDB-lite"/>
    </source>
</evidence>
<proteinExistence type="predicted"/>
<dbReference type="Gene3D" id="3.40.50.1820">
    <property type="entry name" value="alpha/beta hydrolase"/>
    <property type="match status" value="1"/>
</dbReference>
<gene>
    <name evidence="5" type="ORF">GCM10009759_36220</name>
</gene>
<reference evidence="5 6" key="1">
    <citation type="journal article" date="2019" name="Int. J. Syst. Evol. Microbiol.">
        <title>The Global Catalogue of Microorganisms (GCM) 10K type strain sequencing project: providing services to taxonomists for standard genome sequencing and annotation.</title>
        <authorList>
            <consortium name="The Broad Institute Genomics Platform"/>
            <consortium name="The Broad Institute Genome Sequencing Center for Infectious Disease"/>
            <person name="Wu L."/>
            <person name="Ma J."/>
        </authorList>
    </citation>
    <scope>NUCLEOTIDE SEQUENCE [LARGE SCALE GENOMIC DNA]</scope>
    <source>
        <strain evidence="5 6">JCM 14559</strain>
    </source>
</reference>
<dbReference type="Pfam" id="PF00550">
    <property type="entry name" value="PP-binding"/>
    <property type="match status" value="1"/>
</dbReference>
<feature type="region of interest" description="Disordered" evidence="3">
    <location>
        <begin position="1"/>
        <end position="20"/>
    </location>
</feature>
<evidence type="ECO:0000256" key="1">
    <source>
        <dbReference type="ARBA" id="ARBA00022450"/>
    </source>
</evidence>
<evidence type="ECO:0000259" key="4">
    <source>
        <dbReference type="PROSITE" id="PS50075"/>
    </source>
</evidence>
<feature type="compositionally biased region" description="Low complexity" evidence="3">
    <location>
        <begin position="10"/>
        <end position="19"/>
    </location>
</feature>
<dbReference type="RefSeq" id="WP_344553270.1">
    <property type="nucleotide sequence ID" value="NZ_BAAANS010000023.1"/>
</dbReference>
<dbReference type="EMBL" id="BAAANS010000023">
    <property type="protein sequence ID" value="GAA2102030.1"/>
    <property type="molecule type" value="Genomic_DNA"/>
</dbReference>
<keyword evidence="2" id="KW-0597">Phosphoprotein</keyword>
<dbReference type="InterPro" id="IPR006162">
    <property type="entry name" value="Ppantetheine_attach_site"/>
</dbReference>
<organism evidence="5 6">
    <name type="scientific">Kitasatospora saccharophila</name>
    <dbReference type="NCBI Taxonomy" id="407973"/>
    <lineage>
        <taxon>Bacteria</taxon>
        <taxon>Bacillati</taxon>
        <taxon>Actinomycetota</taxon>
        <taxon>Actinomycetes</taxon>
        <taxon>Kitasatosporales</taxon>
        <taxon>Streptomycetaceae</taxon>
        <taxon>Kitasatospora</taxon>
    </lineage>
</organism>
<dbReference type="PROSITE" id="PS00012">
    <property type="entry name" value="PHOSPHOPANTETHEINE"/>
    <property type="match status" value="1"/>
</dbReference>